<organism evidence="7 8">
    <name type="scientific">Paenibacillus aquistagni</name>
    <dbReference type="NCBI Taxonomy" id="1852522"/>
    <lineage>
        <taxon>Bacteria</taxon>
        <taxon>Bacillati</taxon>
        <taxon>Bacillota</taxon>
        <taxon>Bacilli</taxon>
        <taxon>Bacillales</taxon>
        <taxon>Paenibacillaceae</taxon>
        <taxon>Paenibacillus</taxon>
    </lineage>
</organism>
<evidence type="ECO:0000259" key="6">
    <source>
        <dbReference type="Pfam" id="PF13462"/>
    </source>
</evidence>
<evidence type="ECO:0000256" key="4">
    <source>
        <dbReference type="ARBA" id="ARBA00023157"/>
    </source>
</evidence>
<keyword evidence="5" id="KW-0676">Redox-active center</keyword>
<evidence type="ECO:0000256" key="3">
    <source>
        <dbReference type="ARBA" id="ARBA00023002"/>
    </source>
</evidence>
<dbReference type="GO" id="GO:0016491">
    <property type="term" value="F:oxidoreductase activity"/>
    <property type="evidence" value="ECO:0007669"/>
    <property type="project" value="UniProtKB-KW"/>
</dbReference>
<name>A0A1X7ISE0_9BACL</name>
<dbReference type="SUPFAM" id="SSF52833">
    <property type="entry name" value="Thioredoxin-like"/>
    <property type="match status" value="1"/>
</dbReference>
<dbReference type="Proteomes" id="UP000193834">
    <property type="component" value="Unassembled WGS sequence"/>
</dbReference>
<sequence>MKNHFIFAWTLLAAVIVLLLVMFGMTWYEENQLSSQDDVITEHQLALAQFKADMHLEIQPVRGDREAPVQIVEFGDYKSPYSKEWEEQVYPKLAKDYIEPGHAAYYFLHNPLPDMDSHLAARTAEYLMDQDEKLFWRFHTLMYKKEGFLQYRWGTEAFLIDLVRVYFPEVDIQSFIQLYQRENVLSMVLKDQEAAKKYGVEYNPTIFVNGKQAEDSSYESLRRLIDKELLLSRK</sequence>
<evidence type="ECO:0000256" key="5">
    <source>
        <dbReference type="ARBA" id="ARBA00023284"/>
    </source>
</evidence>
<dbReference type="InterPro" id="IPR012336">
    <property type="entry name" value="Thioredoxin-like_fold"/>
</dbReference>
<comment type="similarity">
    <text evidence="1">Belongs to the thioredoxin family. DsbA subfamily.</text>
</comment>
<dbReference type="Pfam" id="PF13462">
    <property type="entry name" value="Thioredoxin_4"/>
    <property type="match status" value="1"/>
</dbReference>
<dbReference type="RefSeq" id="WP_085492972.1">
    <property type="nucleotide sequence ID" value="NZ_FXAZ01000001.1"/>
</dbReference>
<dbReference type="EMBL" id="FXAZ01000001">
    <property type="protein sequence ID" value="SMG17822.1"/>
    <property type="molecule type" value="Genomic_DNA"/>
</dbReference>
<protein>
    <submittedName>
        <fullName evidence="7">Thioredoxin</fullName>
    </submittedName>
</protein>
<proteinExistence type="inferred from homology"/>
<dbReference type="InterPro" id="IPR036249">
    <property type="entry name" value="Thioredoxin-like_sf"/>
</dbReference>
<dbReference type="STRING" id="1852522.SAMN06295960_0737"/>
<keyword evidence="8" id="KW-1185">Reference proteome</keyword>
<dbReference type="Gene3D" id="3.40.30.10">
    <property type="entry name" value="Glutaredoxin"/>
    <property type="match status" value="1"/>
</dbReference>
<evidence type="ECO:0000256" key="2">
    <source>
        <dbReference type="ARBA" id="ARBA00022729"/>
    </source>
</evidence>
<keyword evidence="2" id="KW-0732">Signal</keyword>
<dbReference type="OrthoDB" id="117402at2"/>
<dbReference type="PANTHER" id="PTHR13887:SF14">
    <property type="entry name" value="DISULFIDE BOND FORMATION PROTEIN D"/>
    <property type="match status" value="1"/>
</dbReference>
<accession>A0A1X7ISE0</accession>
<keyword evidence="4" id="KW-1015">Disulfide bond</keyword>
<keyword evidence="3" id="KW-0560">Oxidoreductase</keyword>
<gene>
    <name evidence="7" type="ORF">SAMN06295960_0737</name>
</gene>
<evidence type="ECO:0000313" key="7">
    <source>
        <dbReference type="EMBL" id="SMG17822.1"/>
    </source>
</evidence>
<dbReference type="CDD" id="cd02972">
    <property type="entry name" value="DsbA_family"/>
    <property type="match status" value="1"/>
</dbReference>
<evidence type="ECO:0000313" key="8">
    <source>
        <dbReference type="Proteomes" id="UP000193834"/>
    </source>
</evidence>
<reference evidence="7 8" key="1">
    <citation type="submission" date="2017-04" db="EMBL/GenBank/DDBJ databases">
        <authorList>
            <person name="Afonso C.L."/>
            <person name="Miller P.J."/>
            <person name="Scott M.A."/>
            <person name="Spackman E."/>
            <person name="Goraichik I."/>
            <person name="Dimitrov K.M."/>
            <person name="Suarez D.L."/>
            <person name="Swayne D.E."/>
        </authorList>
    </citation>
    <scope>NUCLEOTIDE SEQUENCE [LARGE SCALE GENOMIC DNA]</scope>
    <source>
        <strain evidence="7 8">11</strain>
    </source>
</reference>
<dbReference type="PANTHER" id="PTHR13887">
    <property type="entry name" value="GLUTATHIONE S-TRANSFERASE KAPPA"/>
    <property type="match status" value="1"/>
</dbReference>
<feature type="domain" description="Thioredoxin-like fold" evidence="6">
    <location>
        <begin position="59"/>
        <end position="227"/>
    </location>
</feature>
<evidence type="ECO:0000256" key="1">
    <source>
        <dbReference type="ARBA" id="ARBA00005791"/>
    </source>
</evidence>
<dbReference type="AlphaFoldDB" id="A0A1X7ISE0"/>